<evidence type="ECO:0000313" key="2">
    <source>
        <dbReference type="EMBL" id="KAF9535086.1"/>
    </source>
</evidence>
<dbReference type="SUPFAM" id="SSF50978">
    <property type="entry name" value="WD40 repeat-like"/>
    <property type="match status" value="1"/>
</dbReference>
<dbReference type="Proteomes" id="UP000807306">
    <property type="component" value="Unassembled WGS sequence"/>
</dbReference>
<name>A0A9P6ETP7_9AGAR</name>
<accession>A0A9P6ETP7</accession>
<gene>
    <name evidence="2" type="ORF">CPB83DRAFT_228172</name>
</gene>
<dbReference type="EMBL" id="MU157825">
    <property type="protein sequence ID" value="KAF9535086.1"/>
    <property type="molecule type" value="Genomic_DNA"/>
</dbReference>
<dbReference type="GO" id="GO:0003676">
    <property type="term" value="F:nucleic acid binding"/>
    <property type="evidence" value="ECO:0007669"/>
    <property type="project" value="InterPro"/>
</dbReference>
<dbReference type="InterPro" id="IPR035979">
    <property type="entry name" value="RBD_domain_sf"/>
</dbReference>
<dbReference type="InterPro" id="IPR015943">
    <property type="entry name" value="WD40/YVTN_repeat-like_dom_sf"/>
</dbReference>
<organism evidence="2 3">
    <name type="scientific">Crepidotus variabilis</name>
    <dbReference type="NCBI Taxonomy" id="179855"/>
    <lineage>
        <taxon>Eukaryota</taxon>
        <taxon>Fungi</taxon>
        <taxon>Dikarya</taxon>
        <taxon>Basidiomycota</taxon>
        <taxon>Agaricomycotina</taxon>
        <taxon>Agaricomycetes</taxon>
        <taxon>Agaricomycetidae</taxon>
        <taxon>Agaricales</taxon>
        <taxon>Agaricineae</taxon>
        <taxon>Crepidotaceae</taxon>
        <taxon>Crepidotus</taxon>
    </lineage>
</organism>
<dbReference type="InterPro" id="IPR001680">
    <property type="entry name" value="WD40_rpt"/>
</dbReference>
<evidence type="ECO:0000313" key="3">
    <source>
        <dbReference type="Proteomes" id="UP000807306"/>
    </source>
</evidence>
<sequence length="557" mass="61649">MVIEGDIIYIHDISPSATEGDIAEMFSRLGFRAHALTKISVLREEKTALVKLSHSHLAQAAFSLLRQQSSMSIQAEPAWGGNPQSLESDLEICGAHPEIIDLTVDDDELPAPLSLRKELYNPYEGLDPEIYDDPMESDSDNDSDEGATPSRALSLPLTNPSNSTDETHHNSLDRYGLGLLNATARDMNQTVSKSSKPRTSPLSRKQGAQSEGRSLLRHRFNELAQDLDKSGITIVPIPKSAYNHPRRVLISESAEAPLMTVSMRGDLQFFHRTQRYRLSKYSIPNQDAYRHVVDAVIAGDQAIVAYSDGPSQVSMVSLKSGRTPTLVDLDHKPHRRVSESGPIAAVNCLAVNSSNGQTNQFYTGGFDKRIRCWSVAPGGEFLRTSSSEIFAMGTIPEALACNPKRSNLLIATSKKLLNVDLNHLTSRPTTFKMSNAIHQIHLLKQAPDVIILEVDNLDFQIQVYDQRKKGGFDRVPDSYFGARHGNGVPARFSRGGSRLNEFAKGFDDGTVRIWDYRNTKAPVLLKAHRDLGSITHTSYLNRDIVSYGKQGLVFLMK</sequence>
<comment type="caution">
    <text evidence="2">The sequence shown here is derived from an EMBL/GenBank/DDBJ whole genome shotgun (WGS) entry which is preliminary data.</text>
</comment>
<feature type="region of interest" description="Disordered" evidence="1">
    <location>
        <begin position="187"/>
        <end position="213"/>
    </location>
</feature>
<dbReference type="OrthoDB" id="1897642at2759"/>
<protein>
    <submittedName>
        <fullName evidence="2">Uncharacterized protein</fullName>
    </submittedName>
</protein>
<evidence type="ECO:0000256" key="1">
    <source>
        <dbReference type="SAM" id="MobiDB-lite"/>
    </source>
</evidence>
<feature type="region of interest" description="Disordered" evidence="1">
    <location>
        <begin position="124"/>
        <end position="171"/>
    </location>
</feature>
<proteinExistence type="predicted"/>
<dbReference type="SUPFAM" id="SSF54928">
    <property type="entry name" value="RNA-binding domain, RBD"/>
    <property type="match status" value="1"/>
</dbReference>
<feature type="compositionally biased region" description="Acidic residues" evidence="1">
    <location>
        <begin position="126"/>
        <end position="145"/>
    </location>
</feature>
<keyword evidence="3" id="KW-1185">Reference proteome</keyword>
<reference evidence="2" key="1">
    <citation type="submission" date="2020-11" db="EMBL/GenBank/DDBJ databases">
        <authorList>
            <consortium name="DOE Joint Genome Institute"/>
            <person name="Ahrendt S."/>
            <person name="Riley R."/>
            <person name="Andreopoulos W."/>
            <person name="Labutti K."/>
            <person name="Pangilinan J."/>
            <person name="Ruiz-Duenas F.J."/>
            <person name="Barrasa J.M."/>
            <person name="Sanchez-Garcia M."/>
            <person name="Camarero S."/>
            <person name="Miyauchi S."/>
            <person name="Serrano A."/>
            <person name="Linde D."/>
            <person name="Babiker R."/>
            <person name="Drula E."/>
            <person name="Ayuso-Fernandez I."/>
            <person name="Pacheco R."/>
            <person name="Padilla G."/>
            <person name="Ferreira P."/>
            <person name="Barriuso J."/>
            <person name="Kellner H."/>
            <person name="Castanera R."/>
            <person name="Alfaro M."/>
            <person name="Ramirez L."/>
            <person name="Pisabarro A.G."/>
            <person name="Kuo A."/>
            <person name="Tritt A."/>
            <person name="Lipzen A."/>
            <person name="He G."/>
            <person name="Yan M."/>
            <person name="Ng V."/>
            <person name="Cullen D."/>
            <person name="Martin F."/>
            <person name="Rosso M.-N."/>
            <person name="Henrissat B."/>
            <person name="Hibbett D."/>
            <person name="Martinez A.T."/>
            <person name="Grigoriev I.V."/>
        </authorList>
    </citation>
    <scope>NUCLEOTIDE SEQUENCE</scope>
    <source>
        <strain evidence="2">CBS 506.95</strain>
    </source>
</reference>
<feature type="compositionally biased region" description="Polar residues" evidence="1">
    <location>
        <begin position="187"/>
        <end position="212"/>
    </location>
</feature>
<dbReference type="Gene3D" id="2.130.10.10">
    <property type="entry name" value="YVTN repeat-like/Quinoprotein amine dehydrogenase"/>
    <property type="match status" value="1"/>
</dbReference>
<dbReference type="Pfam" id="PF00400">
    <property type="entry name" value="WD40"/>
    <property type="match status" value="1"/>
</dbReference>
<dbReference type="InterPro" id="IPR036322">
    <property type="entry name" value="WD40_repeat_dom_sf"/>
</dbReference>
<dbReference type="AlphaFoldDB" id="A0A9P6ETP7"/>